<keyword evidence="3" id="KW-1185">Reference proteome</keyword>
<proteinExistence type="predicted"/>
<sequence>MNPYTTRFLAFASLLTAPALALAQDEAPSETAPAESAAPSSRSRSALAVGLRSHSLSVEATPPEAPAFVVDLEHPMLPHLTVFGGFHLGMGMDAVGLQAGSRLYVGNQPFQGLFLGLQAEGTFFKRDEQTSGTRTSVGGLLGYSQTLGEQWRVSLGAGADVSQTRSETVEPPTPGCILFTPCLLTRRETHVEKQEAVRPLVRLAAVYRF</sequence>
<dbReference type="RefSeq" id="WP_395824217.1">
    <property type="nucleotide sequence ID" value="NZ_CP043494.1"/>
</dbReference>
<evidence type="ECO:0000313" key="3">
    <source>
        <dbReference type="Proteomes" id="UP001611383"/>
    </source>
</evidence>
<gene>
    <name evidence="2" type="ORF">F0U60_25315</name>
</gene>
<evidence type="ECO:0000313" key="2">
    <source>
        <dbReference type="EMBL" id="WNG47075.1"/>
    </source>
</evidence>
<organism evidence="2 3">
    <name type="scientific">Archangium minus</name>
    <dbReference type="NCBI Taxonomy" id="83450"/>
    <lineage>
        <taxon>Bacteria</taxon>
        <taxon>Pseudomonadati</taxon>
        <taxon>Myxococcota</taxon>
        <taxon>Myxococcia</taxon>
        <taxon>Myxococcales</taxon>
        <taxon>Cystobacterineae</taxon>
        <taxon>Archangiaceae</taxon>
        <taxon>Archangium</taxon>
    </lineage>
</organism>
<reference evidence="2 3" key="1">
    <citation type="submission" date="2019-08" db="EMBL/GenBank/DDBJ databases">
        <title>Archangium and Cystobacter genomes.</title>
        <authorList>
            <person name="Chen I.-C.K."/>
            <person name="Wielgoss S."/>
        </authorList>
    </citation>
    <scope>NUCLEOTIDE SEQUENCE [LARGE SCALE GENOMIC DNA]</scope>
    <source>
        <strain evidence="2 3">Cbm 6</strain>
    </source>
</reference>
<accession>A0ABY9WTT6</accession>
<feature type="signal peptide" evidence="1">
    <location>
        <begin position="1"/>
        <end position="23"/>
    </location>
</feature>
<feature type="chain" id="PRO_5047431359" evidence="1">
    <location>
        <begin position="24"/>
        <end position="209"/>
    </location>
</feature>
<protein>
    <submittedName>
        <fullName evidence="2">DUF3575 domain-containing protein</fullName>
    </submittedName>
</protein>
<keyword evidence="1" id="KW-0732">Signal</keyword>
<name>A0ABY9WTT6_9BACT</name>
<dbReference type="Proteomes" id="UP001611383">
    <property type="component" value="Chromosome"/>
</dbReference>
<evidence type="ECO:0000256" key="1">
    <source>
        <dbReference type="SAM" id="SignalP"/>
    </source>
</evidence>
<dbReference type="EMBL" id="CP043494">
    <property type="protein sequence ID" value="WNG47075.1"/>
    <property type="molecule type" value="Genomic_DNA"/>
</dbReference>